<dbReference type="EMBL" id="CP046400">
    <property type="protein sequence ID" value="QGY40961.1"/>
    <property type="molecule type" value="Genomic_DNA"/>
</dbReference>
<evidence type="ECO:0000259" key="1">
    <source>
        <dbReference type="Pfam" id="PF00535"/>
    </source>
</evidence>
<dbReference type="Proteomes" id="UP000428328">
    <property type="component" value="Chromosome"/>
</dbReference>
<name>A0A6I6JFL6_9BACT</name>
<proteinExistence type="predicted"/>
<gene>
    <name evidence="2" type="ORF">GM415_12765</name>
</gene>
<dbReference type="PANTHER" id="PTHR43685">
    <property type="entry name" value="GLYCOSYLTRANSFERASE"/>
    <property type="match status" value="1"/>
</dbReference>
<accession>A0A6I6JFL6</accession>
<dbReference type="GO" id="GO:0016740">
    <property type="term" value="F:transferase activity"/>
    <property type="evidence" value="ECO:0007669"/>
    <property type="project" value="UniProtKB-KW"/>
</dbReference>
<evidence type="ECO:0000313" key="3">
    <source>
        <dbReference type="Proteomes" id="UP000428328"/>
    </source>
</evidence>
<dbReference type="InterPro" id="IPR050834">
    <property type="entry name" value="Glycosyltransf_2"/>
</dbReference>
<dbReference type="KEGG" id="psel:GM415_12765"/>
<dbReference type="SUPFAM" id="SSF53448">
    <property type="entry name" value="Nucleotide-diphospho-sugar transferases"/>
    <property type="match status" value="1"/>
</dbReference>
<dbReference type="RefSeq" id="WP_158948764.1">
    <property type="nucleotide sequence ID" value="NZ_CP046400.1"/>
</dbReference>
<evidence type="ECO:0000313" key="2">
    <source>
        <dbReference type="EMBL" id="QGY40961.1"/>
    </source>
</evidence>
<dbReference type="PANTHER" id="PTHR43685:SF2">
    <property type="entry name" value="GLYCOSYLTRANSFERASE 2-LIKE DOMAIN-CONTAINING PROTEIN"/>
    <property type="match status" value="1"/>
</dbReference>
<reference evidence="2 3" key="1">
    <citation type="submission" date="2019-11" db="EMBL/GenBank/DDBJ databases">
        <authorList>
            <person name="Zheng R.K."/>
            <person name="Sun C.M."/>
        </authorList>
    </citation>
    <scope>NUCLEOTIDE SEQUENCE [LARGE SCALE GENOMIC DNA]</scope>
    <source>
        <strain evidence="2 3">SRB007</strain>
    </source>
</reference>
<dbReference type="Pfam" id="PF00535">
    <property type="entry name" value="Glycos_transf_2"/>
    <property type="match status" value="1"/>
</dbReference>
<sequence>MTKHYVSIIVSDLEANPSLPRLLQSVARQSTGLERTEVIVAGGDVHSASSESLWSAITGMDNVTLLRVDADATPASARNRAVEESHGSLLAFLRPDYRLDPKYLTTAISVFEDRAEADVMYADYIRLAPKHDKSIRPGMVQLPDFDDGLLHSRNILGPAVMMRRETFDATVGFRDNTVYRDWDLWIQAAGAGAGFLHVDYPLSSCEHAKVSFRERAEDGRCKAMIVINNQSCFHIHTVKWALAYLRGDSWAHAYSFMVIPTAMEVTRMMHEYHMQQMGTDVLTRKAIRQFDLEPHTIQASR</sequence>
<feature type="domain" description="Glycosyltransferase 2-like" evidence="1">
    <location>
        <begin position="8"/>
        <end position="130"/>
    </location>
</feature>
<dbReference type="InterPro" id="IPR029044">
    <property type="entry name" value="Nucleotide-diphossugar_trans"/>
</dbReference>
<keyword evidence="3" id="KW-1185">Reference proteome</keyword>
<dbReference type="Gene3D" id="3.90.550.10">
    <property type="entry name" value="Spore Coat Polysaccharide Biosynthesis Protein SpsA, Chain A"/>
    <property type="match status" value="1"/>
</dbReference>
<organism evidence="2 3">
    <name type="scientific">Pseudodesulfovibrio cashew</name>
    <dbReference type="NCBI Taxonomy" id="2678688"/>
    <lineage>
        <taxon>Bacteria</taxon>
        <taxon>Pseudomonadati</taxon>
        <taxon>Thermodesulfobacteriota</taxon>
        <taxon>Desulfovibrionia</taxon>
        <taxon>Desulfovibrionales</taxon>
        <taxon>Desulfovibrionaceae</taxon>
    </lineage>
</organism>
<protein>
    <submittedName>
        <fullName evidence="2">Glycosyltransferase</fullName>
    </submittedName>
</protein>
<keyword evidence="2" id="KW-0808">Transferase</keyword>
<dbReference type="AlphaFoldDB" id="A0A6I6JFL6"/>
<dbReference type="InterPro" id="IPR001173">
    <property type="entry name" value="Glyco_trans_2-like"/>
</dbReference>